<dbReference type="EMBL" id="JAGGKS010000002">
    <property type="protein sequence ID" value="MBP1925196.1"/>
    <property type="molecule type" value="Genomic_DNA"/>
</dbReference>
<keyword evidence="4" id="KW-1185">Reference proteome</keyword>
<protein>
    <recommendedName>
        <fullName evidence="2">SLH domain-containing protein</fullName>
    </recommendedName>
</protein>
<feature type="chain" id="PRO_5045284626" description="SLH domain-containing protein" evidence="1">
    <location>
        <begin position="22"/>
        <end position="552"/>
    </location>
</feature>
<feature type="domain" description="SLH" evidence="2">
    <location>
        <begin position="81"/>
        <end position="144"/>
    </location>
</feature>
<dbReference type="PROSITE" id="PS51272">
    <property type="entry name" value="SLH"/>
    <property type="match status" value="2"/>
</dbReference>
<evidence type="ECO:0000313" key="4">
    <source>
        <dbReference type="Proteomes" id="UP001519342"/>
    </source>
</evidence>
<evidence type="ECO:0000313" key="3">
    <source>
        <dbReference type="EMBL" id="MBP1925196.1"/>
    </source>
</evidence>
<dbReference type="InterPro" id="IPR001119">
    <property type="entry name" value="SLH_dom"/>
</dbReference>
<dbReference type="RefSeq" id="WP_209510933.1">
    <property type="nucleotide sequence ID" value="NZ_JAGGKS010000002.1"/>
</dbReference>
<proteinExistence type="predicted"/>
<feature type="domain" description="SLH" evidence="2">
    <location>
        <begin position="147"/>
        <end position="209"/>
    </location>
</feature>
<evidence type="ECO:0000256" key="1">
    <source>
        <dbReference type="SAM" id="SignalP"/>
    </source>
</evidence>
<sequence length="552" mass="61952">MRKILSLIIVIAIMTSSVAFAGGWFTGASDWAEEELLNSVKNEILSYDDFNLPGVVFNNNISRESFAMLIVRLYKAMTGITPEEAPIDTFSDTVNSDVLVANKLGIIKGKGNGIFAPNDKITRQEMAIMIKRTLDSIGTDYYAGDGVLSFNDKDIVASWAVQGVDFAYDNGFMKGDGVNFGPQSNTTIEQAVIIVNRVFEKYHEVLKKENDYSKGYKLNIQGNNLYVTYDNTSNKELIVEGVKKADYFENESSKIYYIGTNGLIYRYSLEGKYPTYIKDTKNAKDFVLVGNGTYSGYMIYESELQGTTYKVVKLNDDYNATYIGDVGSMYDPNYEICELYEQMESDKYKFTIDVTDAVNFDGLSHWSEDHMKFYSYASHYDYIDNKEGFLRMYPSDYDKDNYCAPMGIIGNDTSVLGYNGYGGIYKTEVTFNDNEDGNAGIVFNVKYSADGVDDFAGYYAGISPGGNTVILRKASYGKWNKLATEELGYDISKGDKIILYVQKNGSEISVFVNGKNYISVTDKTYSDVGTFGIRTWKCDATYSNYTVNPLPY</sequence>
<keyword evidence="1" id="KW-0732">Signal</keyword>
<reference evidence="3 4" key="1">
    <citation type="submission" date="2021-03" db="EMBL/GenBank/DDBJ databases">
        <title>Genomic Encyclopedia of Type Strains, Phase IV (KMG-IV): sequencing the most valuable type-strain genomes for metagenomic binning, comparative biology and taxonomic classification.</title>
        <authorList>
            <person name="Goeker M."/>
        </authorList>
    </citation>
    <scope>NUCLEOTIDE SEQUENCE [LARGE SCALE GENOMIC DNA]</scope>
    <source>
        <strain evidence="3 4">DSM 24004</strain>
    </source>
</reference>
<dbReference type="Gene3D" id="2.60.120.560">
    <property type="entry name" value="Exo-inulinase, domain 1"/>
    <property type="match status" value="1"/>
</dbReference>
<organism evidence="3 4">
    <name type="scientific">Sedimentibacter acidaminivorans</name>
    <dbReference type="NCBI Taxonomy" id="913099"/>
    <lineage>
        <taxon>Bacteria</taxon>
        <taxon>Bacillati</taxon>
        <taxon>Bacillota</taxon>
        <taxon>Tissierellia</taxon>
        <taxon>Sedimentibacter</taxon>
    </lineage>
</organism>
<gene>
    <name evidence="3" type="ORF">J2Z76_001053</name>
</gene>
<name>A0ABS4GBX2_9FIRM</name>
<dbReference type="Pfam" id="PF00395">
    <property type="entry name" value="SLH"/>
    <property type="match status" value="2"/>
</dbReference>
<evidence type="ECO:0000259" key="2">
    <source>
        <dbReference type="PROSITE" id="PS51272"/>
    </source>
</evidence>
<dbReference type="Proteomes" id="UP001519342">
    <property type="component" value="Unassembled WGS sequence"/>
</dbReference>
<comment type="caution">
    <text evidence="3">The sequence shown here is derived from an EMBL/GenBank/DDBJ whole genome shotgun (WGS) entry which is preliminary data.</text>
</comment>
<accession>A0ABS4GBX2</accession>
<feature type="signal peptide" evidence="1">
    <location>
        <begin position="1"/>
        <end position="21"/>
    </location>
</feature>